<dbReference type="RefSeq" id="WP_068668653.1">
    <property type="nucleotide sequence ID" value="NZ_LWLG01000001.1"/>
</dbReference>
<evidence type="ECO:0000256" key="1">
    <source>
        <dbReference type="ARBA" id="ARBA00022475"/>
    </source>
</evidence>
<dbReference type="OrthoDB" id="9802481at2"/>
<dbReference type="GO" id="GO:0008758">
    <property type="term" value="F:UDP-2,3-diacylglucosamine hydrolase activity"/>
    <property type="evidence" value="ECO:0007669"/>
    <property type="project" value="TreeGrafter"/>
</dbReference>
<gene>
    <name evidence="7" type="ORF">TDIS_0355</name>
</gene>
<keyword evidence="1" id="KW-1003">Cell membrane</keyword>
<dbReference type="AlphaFoldDB" id="A0A179D716"/>
<feature type="domain" description="Calcineurin-like phosphoesterase" evidence="6">
    <location>
        <begin position="8"/>
        <end position="158"/>
    </location>
</feature>
<keyword evidence="4" id="KW-0472">Membrane</keyword>
<evidence type="ECO:0000256" key="4">
    <source>
        <dbReference type="ARBA" id="ARBA00023136"/>
    </source>
</evidence>
<dbReference type="GO" id="GO:0009245">
    <property type="term" value="P:lipid A biosynthetic process"/>
    <property type="evidence" value="ECO:0007669"/>
    <property type="project" value="TreeGrafter"/>
</dbReference>
<evidence type="ECO:0000256" key="3">
    <source>
        <dbReference type="ARBA" id="ARBA00022723"/>
    </source>
</evidence>
<keyword evidence="2" id="KW-0997">Cell inner membrane</keyword>
<dbReference type="Gene3D" id="3.60.21.10">
    <property type="match status" value="1"/>
</dbReference>
<dbReference type="PATRIC" id="fig|999894.6.peg.356"/>
<name>A0A179D716_9BACT</name>
<evidence type="ECO:0000259" key="6">
    <source>
        <dbReference type="Pfam" id="PF00149"/>
    </source>
</evidence>
<evidence type="ECO:0000313" key="8">
    <source>
        <dbReference type="Proteomes" id="UP000078390"/>
    </source>
</evidence>
<dbReference type="EMBL" id="LWLG01000001">
    <property type="protein sequence ID" value="OAQ21837.1"/>
    <property type="molecule type" value="Genomic_DNA"/>
</dbReference>
<reference evidence="7 8" key="1">
    <citation type="submission" date="2016-04" db="EMBL/GenBank/DDBJ databases">
        <title>Genome analysis of Thermosulfurimonas dismutans, the first thermophilic sulfur-disproportionating bacterium of the phylum Thermodesulfobacteria.</title>
        <authorList>
            <person name="Mardanov A.V."/>
            <person name="Beletsky A.V."/>
            <person name="Kadnikov V.V."/>
            <person name="Slobodkin A.I."/>
            <person name="Ravin N.V."/>
        </authorList>
    </citation>
    <scope>NUCLEOTIDE SEQUENCE [LARGE SCALE GENOMIC DNA]</scope>
    <source>
        <strain evidence="7 8">S95</strain>
    </source>
</reference>
<comment type="caution">
    <text evidence="7">The sequence shown here is derived from an EMBL/GenBank/DDBJ whole genome shotgun (WGS) entry which is preliminary data.</text>
</comment>
<proteinExistence type="predicted"/>
<dbReference type="PANTHER" id="PTHR34990">
    <property type="entry name" value="UDP-2,3-DIACYLGLUCOSAMINE HYDROLASE-RELATED"/>
    <property type="match status" value="1"/>
</dbReference>
<sequence length="468" mass="53233">MSKECLALVFSDLHLGEEDSILMYPDSNEGVNRHYLEALKEFLSQSIGTERVRYLILAGDALDLSLARRRQAFLAFKTFLEGMQDLFSEAVIYLPGNHDHHLWVALQEEALIFQKVRAGRPVEPYYHALCPYLDEEGIRIPGRRVSTPYGKKTFLYHLLSAEAQEDGRGILVAYPNLYVHTGDFSILITHGHFFEEAWRLFTDLLKESLAKMGLKRLNFKKLEQINSPFIEFGWYSLGQAGELSKLIEKLWDDLQAGGTGPITEGVLEDLIHYLDERLTREPRHRKSLLGKLGALMGHFTGTLFEVGSDAALRFIAEILKYTIVAQLAPKGDRHSGAPLRHFPRILSEDRTRARIEDYLEMALPAFKELNTLIFGHTHVPFEHGRIEIDTVAGRKGVTCFNTGGWVTDVYEADHLAISRPFVFALGEEVKTLEIPWPSYEEFESILEGVEGEDQARELVKKLAWGKLF</sequence>
<organism evidence="7 8">
    <name type="scientific">Thermosulfurimonas dismutans</name>
    <dbReference type="NCBI Taxonomy" id="999894"/>
    <lineage>
        <taxon>Bacteria</taxon>
        <taxon>Pseudomonadati</taxon>
        <taxon>Thermodesulfobacteriota</taxon>
        <taxon>Thermodesulfobacteria</taxon>
        <taxon>Thermodesulfobacteriales</taxon>
        <taxon>Thermodesulfobacteriaceae</taxon>
        <taxon>Thermosulfurimonas</taxon>
    </lineage>
</organism>
<keyword evidence="8" id="KW-1185">Reference proteome</keyword>
<dbReference type="InterPro" id="IPR004843">
    <property type="entry name" value="Calcineurin-like_PHP"/>
</dbReference>
<keyword evidence="3" id="KW-0479">Metal-binding</keyword>
<dbReference type="GO" id="GO:0016020">
    <property type="term" value="C:membrane"/>
    <property type="evidence" value="ECO:0007669"/>
    <property type="project" value="GOC"/>
</dbReference>
<dbReference type="STRING" id="999894.TDIS_0355"/>
<evidence type="ECO:0000256" key="5">
    <source>
        <dbReference type="ARBA" id="ARBA00023211"/>
    </source>
</evidence>
<accession>A0A179D716</accession>
<dbReference type="GO" id="GO:0046872">
    <property type="term" value="F:metal ion binding"/>
    <property type="evidence" value="ECO:0007669"/>
    <property type="project" value="UniProtKB-KW"/>
</dbReference>
<evidence type="ECO:0000256" key="2">
    <source>
        <dbReference type="ARBA" id="ARBA00022519"/>
    </source>
</evidence>
<protein>
    <recommendedName>
        <fullName evidence="6">Calcineurin-like phosphoesterase domain-containing protein</fullName>
    </recommendedName>
</protein>
<keyword evidence="5" id="KW-0464">Manganese</keyword>
<dbReference type="SUPFAM" id="SSF56300">
    <property type="entry name" value="Metallo-dependent phosphatases"/>
    <property type="match status" value="1"/>
</dbReference>
<dbReference type="Proteomes" id="UP000078390">
    <property type="component" value="Unassembled WGS sequence"/>
</dbReference>
<dbReference type="InterPro" id="IPR029052">
    <property type="entry name" value="Metallo-depent_PP-like"/>
</dbReference>
<dbReference type="InterPro" id="IPR043461">
    <property type="entry name" value="LpxH-like"/>
</dbReference>
<evidence type="ECO:0000313" key="7">
    <source>
        <dbReference type="EMBL" id="OAQ21837.1"/>
    </source>
</evidence>
<dbReference type="Pfam" id="PF00149">
    <property type="entry name" value="Metallophos"/>
    <property type="match status" value="1"/>
</dbReference>